<dbReference type="PROSITE" id="PS50021">
    <property type="entry name" value="CH"/>
    <property type="match status" value="1"/>
</dbReference>
<dbReference type="Proteomes" id="UP000288716">
    <property type="component" value="Unassembled WGS sequence"/>
</dbReference>
<proteinExistence type="inferred from homology"/>
<dbReference type="FunFam" id="1.10.418.10:FF:000075">
    <property type="entry name" value="Transgelin"/>
    <property type="match status" value="1"/>
</dbReference>
<feature type="domain" description="Calponin-homology (CH)" evidence="2">
    <location>
        <begin position="25"/>
        <end position="136"/>
    </location>
</feature>
<name>A0A443SI87_9ACAR</name>
<organism evidence="3 4">
    <name type="scientific">Leptotrombidium deliense</name>
    <dbReference type="NCBI Taxonomy" id="299467"/>
    <lineage>
        <taxon>Eukaryota</taxon>
        <taxon>Metazoa</taxon>
        <taxon>Ecdysozoa</taxon>
        <taxon>Arthropoda</taxon>
        <taxon>Chelicerata</taxon>
        <taxon>Arachnida</taxon>
        <taxon>Acari</taxon>
        <taxon>Acariformes</taxon>
        <taxon>Trombidiformes</taxon>
        <taxon>Prostigmata</taxon>
        <taxon>Anystina</taxon>
        <taxon>Parasitengona</taxon>
        <taxon>Trombiculoidea</taxon>
        <taxon>Trombiculidae</taxon>
        <taxon>Leptotrombidium</taxon>
    </lineage>
</organism>
<dbReference type="Gene3D" id="1.10.418.10">
    <property type="entry name" value="Calponin-like domain"/>
    <property type="match status" value="1"/>
</dbReference>
<keyword evidence="4" id="KW-1185">Reference proteome</keyword>
<comment type="caution">
    <text evidence="3">The sequence shown here is derived from an EMBL/GenBank/DDBJ whole genome shotgun (WGS) entry which is preliminary data.</text>
</comment>
<dbReference type="EMBL" id="NCKV01002155">
    <property type="protein sequence ID" value="RWS27246.1"/>
    <property type="molecule type" value="Genomic_DNA"/>
</dbReference>
<dbReference type="InterPro" id="IPR001715">
    <property type="entry name" value="CH_dom"/>
</dbReference>
<evidence type="ECO:0000259" key="2">
    <source>
        <dbReference type="PROSITE" id="PS50021"/>
    </source>
</evidence>
<protein>
    <submittedName>
        <fullName evidence="3">Calponin-like protein</fullName>
    </submittedName>
</protein>
<dbReference type="PANTHER" id="PTHR47385:SF14">
    <property type="entry name" value="TRANSGELIN"/>
    <property type="match status" value="1"/>
</dbReference>
<dbReference type="GO" id="GO:0015629">
    <property type="term" value="C:actin cytoskeleton"/>
    <property type="evidence" value="ECO:0007669"/>
    <property type="project" value="TreeGrafter"/>
</dbReference>
<dbReference type="InterPro" id="IPR003096">
    <property type="entry name" value="SM22_calponin"/>
</dbReference>
<evidence type="ECO:0000313" key="3">
    <source>
        <dbReference type="EMBL" id="RWS27246.1"/>
    </source>
</evidence>
<evidence type="ECO:0000256" key="1">
    <source>
        <dbReference type="ARBA" id="ARBA00009631"/>
    </source>
</evidence>
<dbReference type="AlphaFoldDB" id="A0A443SI87"/>
<comment type="similarity">
    <text evidence="1">Belongs to the calponin family.</text>
</comment>
<dbReference type="Pfam" id="PF00307">
    <property type="entry name" value="CH"/>
    <property type="match status" value="1"/>
</dbReference>
<dbReference type="PROSITE" id="PS51122">
    <property type="entry name" value="CALPONIN_2"/>
    <property type="match status" value="1"/>
</dbReference>
<accession>A0A443SI87</accession>
<evidence type="ECO:0000313" key="4">
    <source>
        <dbReference type="Proteomes" id="UP000288716"/>
    </source>
</evidence>
<dbReference type="VEuPathDB" id="VectorBase:LDEU004796"/>
<dbReference type="GO" id="GO:0051015">
    <property type="term" value="F:actin filament binding"/>
    <property type="evidence" value="ECO:0007669"/>
    <property type="project" value="TreeGrafter"/>
</dbReference>
<dbReference type="InterPro" id="IPR000557">
    <property type="entry name" value="Calponin_repeat"/>
</dbReference>
<reference evidence="3 4" key="1">
    <citation type="journal article" date="2018" name="Gigascience">
        <title>Genomes of trombidid mites reveal novel predicted allergens and laterally-transferred genes associated with secondary metabolism.</title>
        <authorList>
            <person name="Dong X."/>
            <person name="Chaisiri K."/>
            <person name="Xia D."/>
            <person name="Armstrong S.D."/>
            <person name="Fang Y."/>
            <person name="Donnelly M.J."/>
            <person name="Kadowaki T."/>
            <person name="McGarry J.W."/>
            <person name="Darby A.C."/>
            <person name="Makepeace B.L."/>
        </authorList>
    </citation>
    <scope>NUCLEOTIDE SEQUENCE [LARGE SCALE GENOMIC DNA]</scope>
    <source>
        <strain evidence="3">UoL-UT</strain>
    </source>
</reference>
<dbReference type="PRINTS" id="PR00888">
    <property type="entry name" value="SM22CALPONIN"/>
</dbReference>
<dbReference type="STRING" id="299467.A0A443SI87"/>
<dbReference type="GO" id="GO:0007015">
    <property type="term" value="P:actin filament organization"/>
    <property type="evidence" value="ECO:0007669"/>
    <property type="project" value="TreeGrafter"/>
</dbReference>
<dbReference type="InterPro" id="IPR036872">
    <property type="entry name" value="CH_dom_sf"/>
</dbReference>
<dbReference type="SUPFAM" id="SSF47576">
    <property type="entry name" value="Calponin-homology domain, CH-domain"/>
    <property type="match status" value="1"/>
</dbReference>
<sequence length="190" mass="20724">MANYRATKSGFAAEAQEKVNMKYDAQAASEILQWIQELTGENINTSGDRDNFHETLKNGQLLCRLINAIKPDSIATNKIHTGSMAFKCMENISNFLAQAKALGVPDIETFQAVDLWEAMNLTSVVFCLQSLGRKAHKLGVNGIGPKEAEKNIRNFSDETLQAGKAVIGGQMGAFKGANQSGQNFGNTRHM</sequence>
<gene>
    <name evidence="3" type="ORF">B4U80_06071</name>
</gene>
<dbReference type="PANTHER" id="PTHR47385">
    <property type="entry name" value="CALPONIN"/>
    <property type="match status" value="1"/>
</dbReference>
<dbReference type="InterPro" id="IPR050606">
    <property type="entry name" value="Calponin-like"/>
</dbReference>
<dbReference type="OrthoDB" id="21595at2759"/>
<dbReference type="SMART" id="SM00033">
    <property type="entry name" value="CH"/>
    <property type="match status" value="1"/>
</dbReference>
<dbReference type="Pfam" id="PF00402">
    <property type="entry name" value="Calponin"/>
    <property type="match status" value="1"/>
</dbReference>